<reference evidence="4 5" key="1">
    <citation type="submission" date="2025-04" db="UniProtKB">
        <authorList>
            <consortium name="RefSeq"/>
        </authorList>
    </citation>
    <scope>IDENTIFICATION</scope>
    <source>
        <tissue evidence="4 5">Young leaves</tissue>
    </source>
</reference>
<name>A0A6J1IKQ4_CUCMA</name>
<gene>
    <name evidence="5" type="primary">LOC111474920</name>
    <name evidence="4" type="synonym">LOC111472771</name>
</gene>
<accession>A0A6J1IKQ4</accession>
<dbReference type="CDD" id="cd10567">
    <property type="entry name" value="SWIB-MDM2_like"/>
    <property type="match status" value="1"/>
</dbReference>
<dbReference type="InterPro" id="IPR036885">
    <property type="entry name" value="SWIB_MDM2_dom_sf"/>
</dbReference>
<evidence type="ECO:0000259" key="2">
    <source>
        <dbReference type="PROSITE" id="PS51925"/>
    </source>
</evidence>
<dbReference type="Pfam" id="PF02201">
    <property type="entry name" value="SWIB"/>
    <property type="match status" value="1"/>
</dbReference>
<dbReference type="RefSeq" id="XP_022975509.1">
    <property type="nucleotide sequence ID" value="XM_023119741.1"/>
</dbReference>
<dbReference type="OrthoDB" id="10251073at2759"/>
<evidence type="ECO:0000313" key="3">
    <source>
        <dbReference type="Proteomes" id="UP000504608"/>
    </source>
</evidence>
<dbReference type="KEGG" id="cmax:111472771"/>
<dbReference type="InterPro" id="IPR003121">
    <property type="entry name" value="SWIB_MDM2_domain"/>
</dbReference>
<feature type="region of interest" description="Disordered" evidence="1">
    <location>
        <begin position="30"/>
        <end position="56"/>
    </location>
</feature>
<dbReference type="SMART" id="SM00151">
    <property type="entry name" value="SWIB"/>
    <property type="match status" value="1"/>
</dbReference>
<dbReference type="SUPFAM" id="SSF47592">
    <property type="entry name" value="SWIB/MDM2 domain"/>
    <property type="match status" value="1"/>
</dbReference>
<dbReference type="AlphaFoldDB" id="A0A6J1IKQ4"/>
<dbReference type="PANTHER" id="PTHR13844">
    <property type="entry name" value="SWI/SNF-RELATED MATRIX-ASSOCIATED ACTIN-DEPENDENT REGULATOR OF CHROMATIN SUBFAMILY D"/>
    <property type="match status" value="1"/>
</dbReference>
<dbReference type="Gene3D" id="1.10.245.10">
    <property type="entry name" value="SWIB/MDM2 domain"/>
    <property type="match status" value="1"/>
</dbReference>
<dbReference type="KEGG" id="cmax:111474920"/>
<organism evidence="3 5">
    <name type="scientific">Cucurbita maxima</name>
    <name type="common">Pumpkin</name>
    <name type="synonym">Winter squash</name>
    <dbReference type="NCBI Taxonomy" id="3661"/>
    <lineage>
        <taxon>Eukaryota</taxon>
        <taxon>Viridiplantae</taxon>
        <taxon>Streptophyta</taxon>
        <taxon>Embryophyta</taxon>
        <taxon>Tracheophyta</taxon>
        <taxon>Spermatophyta</taxon>
        <taxon>Magnoliopsida</taxon>
        <taxon>eudicotyledons</taxon>
        <taxon>Gunneridae</taxon>
        <taxon>Pentapetalae</taxon>
        <taxon>rosids</taxon>
        <taxon>fabids</taxon>
        <taxon>Cucurbitales</taxon>
        <taxon>Cucurbitaceae</taxon>
        <taxon>Cucurbiteae</taxon>
        <taxon>Cucurbita</taxon>
    </lineage>
</organism>
<keyword evidence="3" id="KW-1185">Reference proteome</keyword>
<feature type="domain" description="DM2" evidence="2">
    <location>
        <begin position="70"/>
        <end position="148"/>
    </location>
</feature>
<evidence type="ECO:0000313" key="5">
    <source>
        <dbReference type="RefSeq" id="XP_022975509.1"/>
    </source>
</evidence>
<sequence>MSSGFSNGIRVFRGCTALLAPSKSSAAVPASIKSKATSKSKEKAPPSSDDVVSAAAPKPTIKRATTRLTGILKVVEVSPALSNFLGVSEVSRTNAVKQIWSYIKLNNLQNPANKREIFCDDKLKAIFEGREKVGFLEIAKFLSHHFVKD</sequence>
<dbReference type="Proteomes" id="UP000504608">
    <property type="component" value="Unplaced"/>
</dbReference>
<protein>
    <submittedName>
        <fullName evidence="4 5">Protein TRI1-like</fullName>
    </submittedName>
</protein>
<evidence type="ECO:0000256" key="1">
    <source>
        <dbReference type="SAM" id="MobiDB-lite"/>
    </source>
</evidence>
<dbReference type="PROSITE" id="PS51925">
    <property type="entry name" value="SWIB_MDM2"/>
    <property type="match status" value="1"/>
</dbReference>
<dbReference type="GeneID" id="111474920"/>
<proteinExistence type="predicted"/>
<dbReference type="RefSeq" id="XP_022974194.1">
    <property type="nucleotide sequence ID" value="XM_023118426.1"/>
</dbReference>
<dbReference type="InterPro" id="IPR019835">
    <property type="entry name" value="SWIB_domain"/>
</dbReference>
<evidence type="ECO:0000313" key="4">
    <source>
        <dbReference type="RefSeq" id="XP_022974194.1"/>
    </source>
</evidence>